<dbReference type="AlphaFoldDB" id="A0A7C5DXU0"/>
<dbReference type="InterPro" id="IPR047657">
    <property type="entry name" value="PmbA"/>
</dbReference>
<dbReference type="GO" id="GO:0005829">
    <property type="term" value="C:cytosol"/>
    <property type="evidence" value="ECO:0007669"/>
    <property type="project" value="TreeGrafter"/>
</dbReference>
<dbReference type="PANTHER" id="PTHR43421:SF1">
    <property type="entry name" value="METALLOPROTEASE PMBA"/>
    <property type="match status" value="1"/>
</dbReference>
<evidence type="ECO:0000259" key="1">
    <source>
        <dbReference type="Pfam" id="PF01523"/>
    </source>
</evidence>
<protein>
    <submittedName>
        <fullName evidence="3">Peptidase U62</fullName>
    </submittedName>
</protein>
<reference evidence="3" key="1">
    <citation type="journal article" date="2020" name="mSystems">
        <title>Genome- and Community-Level Interaction Insights into Carbon Utilization and Element Cycling Functions of Hydrothermarchaeota in Hydrothermal Sediment.</title>
        <authorList>
            <person name="Zhou Z."/>
            <person name="Liu Y."/>
            <person name="Xu W."/>
            <person name="Pan J."/>
            <person name="Luo Z.H."/>
            <person name="Li M."/>
        </authorList>
    </citation>
    <scope>NUCLEOTIDE SEQUENCE [LARGE SCALE GENOMIC DNA]</scope>
    <source>
        <strain evidence="3">HyVt-80</strain>
    </source>
</reference>
<evidence type="ECO:0000259" key="2">
    <source>
        <dbReference type="Pfam" id="PF19289"/>
    </source>
</evidence>
<evidence type="ECO:0000313" key="3">
    <source>
        <dbReference type="EMBL" id="HHF08558.1"/>
    </source>
</evidence>
<dbReference type="EMBL" id="DRTH01000125">
    <property type="protein sequence ID" value="HHF08558.1"/>
    <property type="molecule type" value="Genomic_DNA"/>
</dbReference>
<dbReference type="SUPFAM" id="SSF111283">
    <property type="entry name" value="Putative modulator of DNA gyrase, PmbA/TldD"/>
    <property type="match status" value="1"/>
</dbReference>
<comment type="caution">
    <text evidence="3">The sequence shown here is derived from an EMBL/GenBank/DDBJ whole genome shotgun (WGS) entry which is preliminary data.</text>
</comment>
<feature type="domain" description="Metalloprotease TldD/E C-terminal" evidence="2">
    <location>
        <begin position="194"/>
        <end position="394"/>
    </location>
</feature>
<feature type="domain" description="Metalloprotease TldD/E N-terminal" evidence="1">
    <location>
        <begin position="6"/>
        <end position="63"/>
    </location>
</feature>
<dbReference type="Proteomes" id="UP000886129">
    <property type="component" value="Unassembled WGS sequence"/>
</dbReference>
<dbReference type="GO" id="GO:0008237">
    <property type="term" value="F:metallopeptidase activity"/>
    <property type="evidence" value="ECO:0007669"/>
    <property type="project" value="InterPro"/>
</dbReference>
<dbReference type="Pfam" id="PF19289">
    <property type="entry name" value="PmbA_TldD_3rd"/>
    <property type="match status" value="1"/>
</dbReference>
<dbReference type="PANTHER" id="PTHR43421">
    <property type="entry name" value="METALLOPROTEASE PMBA"/>
    <property type="match status" value="1"/>
</dbReference>
<dbReference type="Pfam" id="PF01523">
    <property type="entry name" value="PmbA_TldD_1st"/>
    <property type="match status" value="1"/>
</dbReference>
<dbReference type="GO" id="GO:0006508">
    <property type="term" value="P:proteolysis"/>
    <property type="evidence" value="ECO:0007669"/>
    <property type="project" value="InterPro"/>
</dbReference>
<dbReference type="InterPro" id="IPR036059">
    <property type="entry name" value="TldD/PmbA_sf"/>
</dbReference>
<gene>
    <name evidence="3" type="ORF">ENL26_02140</name>
</gene>
<organism evidence="3">
    <name type="scientific">Kosmotoga arenicorallina</name>
    <dbReference type="NCBI Taxonomy" id="688066"/>
    <lineage>
        <taxon>Bacteria</taxon>
        <taxon>Thermotogati</taxon>
        <taxon>Thermotogota</taxon>
        <taxon>Thermotogae</taxon>
        <taxon>Kosmotogales</taxon>
        <taxon>Kosmotogaceae</taxon>
        <taxon>Kosmotoga</taxon>
    </lineage>
</organism>
<accession>A0A7C5DXU0</accession>
<dbReference type="InterPro" id="IPR002510">
    <property type="entry name" value="Metalloprtase-TldD/E_N"/>
</dbReference>
<sequence length="411" mass="46057">MIKEKYVEKTSQLAVNIENNRVESVRRKDITKTAIRVYSENKLGVAGGLGKIDEEELTERAVKALDFNIQYPVEPTSDLEMNIVYHADFNDENEFVNEIEELLVEISKEQPDFIFSNKATLTTTENSIKNNLGLNLFHSGTSLNIGLIFKRKGSGNIFDGMVGYSGLKYDRKEFLKLTNEICEAFKNSIEEFNPGRYPVVFLQSDSIYLMKLYRDLHGLIFATGGSLLSGKIGQKLFDESFTLYQTRNHADGFYGSFFDLEGTVTPEFRYPLIENGILRSPYTNKKTAKLFNLPHTGAAGGEYDSVPDVVAYPFSLKESDKTLEELLEGRKGIFVLVASGGDFTPDGNFATPVQLPFLFDGKKFIGRLPELNISSNLFDMFGKDFIGVGKDNLTSLGPSRAVIMEMEVSKI</sequence>
<proteinExistence type="predicted"/>
<dbReference type="InterPro" id="IPR045569">
    <property type="entry name" value="Metalloprtase-TldD/E_C"/>
</dbReference>
<name>A0A7C5DXU0_9BACT</name>